<evidence type="ECO:0000256" key="1">
    <source>
        <dbReference type="ARBA" id="ARBA00022741"/>
    </source>
</evidence>
<feature type="domain" description="ATPase dynein-related AAA" evidence="3">
    <location>
        <begin position="250"/>
        <end position="300"/>
    </location>
</feature>
<name>A0A9P7F5L5_9AGAM</name>
<dbReference type="GO" id="GO:0000027">
    <property type="term" value="P:ribosomal large subunit assembly"/>
    <property type="evidence" value="ECO:0007669"/>
    <property type="project" value="TreeGrafter"/>
</dbReference>
<organism evidence="4 5">
    <name type="scientific">Suillus discolor</name>
    <dbReference type="NCBI Taxonomy" id="1912936"/>
    <lineage>
        <taxon>Eukaryota</taxon>
        <taxon>Fungi</taxon>
        <taxon>Dikarya</taxon>
        <taxon>Basidiomycota</taxon>
        <taxon>Agaricomycotina</taxon>
        <taxon>Agaricomycetes</taxon>
        <taxon>Agaricomycetidae</taxon>
        <taxon>Boletales</taxon>
        <taxon>Suillineae</taxon>
        <taxon>Suillaceae</taxon>
        <taxon>Suillus</taxon>
    </lineage>
</organism>
<sequence length="363" mass="41137">MASSSLTSSSSSWLPPASLVVSDQEPHDDGMSLVSSCVLRKYFGFFEPLLIDLCARWLHDDDDIEDRFIAFRLLIELHEKLHPSLYAFLQTPCLSKGPLAFIAAAPSVAEIETICRHRMLLAYYRLLRANLPKHLLSDGSLLSKLFFPPHPDTGVRLLAARYYASHIGMAEIECERLITHVLGKFCGVDCPINYAQTIDGTVIETDSWLVSTLEIKRIHDARDTVLESSDFYSLDAEGVLQPLWEADLSSLLVHALRHGHWIVLDELNFAPTDVLEALNRLLDDNRELIIPETQENPPGLYAGSKVLSRAFRRCFLEVHFQDVPQAELETILCQRCRIALSYGQKIISVFRELQQRRRFCNSS</sequence>
<dbReference type="OrthoDB" id="2685220at2759"/>
<dbReference type="Gene3D" id="3.40.50.300">
    <property type="entry name" value="P-loop containing nucleotide triphosphate hydrolases"/>
    <property type="match status" value="1"/>
</dbReference>
<dbReference type="GeneID" id="64703897"/>
<dbReference type="Proteomes" id="UP000823399">
    <property type="component" value="Unassembled WGS sequence"/>
</dbReference>
<comment type="caution">
    <text evidence="4">The sequence shown here is derived from an EMBL/GenBank/DDBJ whole genome shotgun (WGS) entry which is preliminary data.</text>
</comment>
<dbReference type="InterPro" id="IPR011704">
    <property type="entry name" value="ATPase_dyneun-rel_AAA"/>
</dbReference>
<gene>
    <name evidence="4" type="ORF">F5147DRAFT_774850</name>
</gene>
<dbReference type="EMBL" id="JABBWM010000035">
    <property type="protein sequence ID" value="KAG2106569.1"/>
    <property type="molecule type" value="Genomic_DNA"/>
</dbReference>
<evidence type="ECO:0000313" key="4">
    <source>
        <dbReference type="EMBL" id="KAG2106569.1"/>
    </source>
</evidence>
<dbReference type="Pfam" id="PF07728">
    <property type="entry name" value="AAA_5"/>
    <property type="match status" value="1"/>
</dbReference>
<dbReference type="AlphaFoldDB" id="A0A9P7F5L5"/>
<proteinExistence type="predicted"/>
<dbReference type="GO" id="GO:0005524">
    <property type="term" value="F:ATP binding"/>
    <property type="evidence" value="ECO:0007669"/>
    <property type="project" value="UniProtKB-KW"/>
</dbReference>
<dbReference type="PANTHER" id="PTHR48103">
    <property type="entry name" value="MIDASIN-RELATED"/>
    <property type="match status" value="1"/>
</dbReference>
<reference evidence="4" key="1">
    <citation type="journal article" date="2020" name="New Phytol.">
        <title>Comparative genomics reveals dynamic genome evolution in host specialist ectomycorrhizal fungi.</title>
        <authorList>
            <person name="Lofgren L.A."/>
            <person name="Nguyen N.H."/>
            <person name="Vilgalys R."/>
            <person name="Ruytinx J."/>
            <person name="Liao H.L."/>
            <person name="Branco S."/>
            <person name="Kuo A."/>
            <person name="LaButti K."/>
            <person name="Lipzen A."/>
            <person name="Andreopoulos W."/>
            <person name="Pangilinan J."/>
            <person name="Riley R."/>
            <person name="Hundley H."/>
            <person name="Na H."/>
            <person name="Barry K."/>
            <person name="Grigoriev I.V."/>
            <person name="Stajich J.E."/>
            <person name="Kennedy P.G."/>
        </authorList>
    </citation>
    <scope>NUCLEOTIDE SEQUENCE</scope>
    <source>
        <strain evidence="4">FC423</strain>
    </source>
</reference>
<keyword evidence="5" id="KW-1185">Reference proteome</keyword>
<protein>
    <recommendedName>
        <fullName evidence="3">ATPase dynein-related AAA domain-containing protein</fullName>
    </recommendedName>
</protein>
<evidence type="ECO:0000313" key="5">
    <source>
        <dbReference type="Proteomes" id="UP000823399"/>
    </source>
</evidence>
<evidence type="ECO:0000256" key="2">
    <source>
        <dbReference type="ARBA" id="ARBA00022840"/>
    </source>
</evidence>
<dbReference type="GO" id="GO:0005634">
    <property type="term" value="C:nucleus"/>
    <property type="evidence" value="ECO:0007669"/>
    <property type="project" value="TreeGrafter"/>
</dbReference>
<evidence type="ECO:0000259" key="3">
    <source>
        <dbReference type="Pfam" id="PF07728"/>
    </source>
</evidence>
<dbReference type="GO" id="GO:0000055">
    <property type="term" value="P:ribosomal large subunit export from nucleus"/>
    <property type="evidence" value="ECO:0007669"/>
    <property type="project" value="TreeGrafter"/>
</dbReference>
<dbReference type="GO" id="GO:0030687">
    <property type="term" value="C:preribosome, large subunit precursor"/>
    <property type="evidence" value="ECO:0007669"/>
    <property type="project" value="TreeGrafter"/>
</dbReference>
<dbReference type="SUPFAM" id="SSF52540">
    <property type="entry name" value="P-loop containing nucleoside triphosphate hydrolases"/>
    <property type="match status" value="1"/>
</dbReference>
<keyword evidence="1" id="KW-0547">Nucleotide-binding</keyword>
<dbReference type="InterPro" id="IPR027417">
    <property type="entry name" value="P-loop_NTPase"/>
</dbReference>
<dbReference type="RefSeq" id="XP_041291607.1">
    <property type="nucleotide sequence ID" value="XM_041441638.1"/>
</dbReference>
<accession>A0A9P7F5L5</accession>
<dbReference type="GO" id="GO:0016887">
    <property type="term" value="F:ATP hydrolysis activity"/>
    <property type="evidence" value="ECO:0007669"/>
    <property type="project" value="InterPro"/>
</dbReference>
<keyword evidence="2" id="KW-0067">ATP-binding</keyword>
<dbReference type="PANTHER" id="PTHR48103:SF2">
    <property type="entry name" value="MIDASIN"/>
    <property type="match status" value="1"/>
</dbReference>